<dbReference type="Proteomes" id="UP001205185">
    <property type="component" value="Unassembled WGS sequence"/>
</dbReference>
<sequence length="164" mass="18062">MLDGGRDPSPHDIACAVGRELRSIREHRGWTRLDLATRLNSEITSQAVATYEQGSRHCTVARFVELCHTLGTPAPWVLGTALQRAEIDLLTLDILVDLRTLALDERAELGLLRRWANNLLHSDGDYNGVVELKPAVVEQMAALCDLTHAQLASMLAEFTPPLTA</sequence>
<gene>
    <name evidence="2" type="ORF">LV75_001917</name>
</gene>
<dbReference type="Pfam" id="PF13560">
    <property type="entry name" value="HTH_31"/>
    <property type="match status" value="1"/>
</dbReference>
<dbReference type="CDD" id="cd00093">
    <property type="entry name" value="HTH_XRE"/>
    <property type="match status" value="1"/>
</dbReference>
<protein>
    <submittedName>
        <fullName evidence="2">Transcriptional regulator, contains XRE-family HTH domain</fullName>
    </submittedName>
</protein>
<dbReference type="SUPFAM" id="SSF47413">
    <property type="entry name" value="lambda repressor-like DNA-binding domains"/>
    <property type="match status" value="1"/>
</dbReference>
<evidence type="ECO:0000313" key="2">
    <source>
        <dbReference type="EMBL" id="MCP2269429.1"/>
    </source>
</evidence>
<dbReference type="InterPro" id="IPR001387">
    <property type="entry name" value="Cro/C1-type_HTH"/>
</dbReference>
<accession>A0ABT1I9W1</accession>
<name>A0ABT1I9W1_9PSEU</name>
<keyword evidence="3" id="KW-1185">Reference proteome</keyword>
<evidence type="ECO:0000313" key="3">
    <source>
        <dbReference type="Proteomes" id="UP001205185"/>
    </source>
</evidence>
<evidence type="ECO:0000259" key="1">
    <source>
        <dbReference type="PROSITE" id="PS50943"/>
    </source>
</evidence>
<dbReference type="Gene3D" id="1.10.260.40">
    <property type="entry name" value="lambda repressor-like DNA-binding domains"/>
    <property type="match status" value="1"/>
</dbReference>
<dbReference type="EMBL" id="JAMTCO010000004">
    <property type="protein sequence ID" value="MCP2269429.1"/>
    <property type="molecule type" value="Genomic_DNA"/>
</dbReference>
<organism evidence="2 3">
    <name type="scientific">Actinokineospora diospyrosa</name>
    <dbReference type="NCBI Taxonomy" id="103728"/>
    <lineage>
        <taxon>Bacteria</taxon>
        <taxon>Bacillati</taxon>
        <taxon>Actinomycetota</taxon>
        <taxon>Actinomycetes</taxon>
        <taxon>Pseudonocardiales</taxon>
        <taxon>Pseudonocardiaceae</taxon>
        <taxon>Actinokineospora</taxon>
    </lineage>
</organism>
<proteinExistence type="predicted"/>
<dbReference type="SMART" id="SM00530">
    <property type="entry name" value="HTH_XRE"/>
    <property type="match status" value="1"/>
</dbReference>
<comment type="caution">
    <text evidence="2">The sequence shown here is derived from an EMBL/GenBank/DDBJ whole genome shotgun (WGS) entry which is preliminary data.</text>
</comment>
<dbReference type="PROSITE" id="PS50943">
    <property type="entry name" value="HTH_CROC1"/>
    <property type="match status" value="1"/>
</dbReference>
<reference evidence="2 3" key="1">
    <citation type="submission" date="2022-06" db="EMBL/GenBank/DDBJ databases">
        <title>Genomic Encyclopedia of Archaeal and Bacterial Type Strains, Phase II (KMG-II): from individual species to whole genera.</title>
        <authorList>
            <person name="Goeker M."/>
        </authorList>
    </citation>
    <scope>NUCLEOTIDE SEQUENCE [LARGE SCALE GENOMIC DNA]</scope>
    <source>
        <strain evidence="2 3">DSM 44255</strain>
    </source>
</reference>
<feature type="domain" description="HTH cro/C1-type" evidence="1">
    <location>
        <begin position="21"/>
        <end position="77"/>
    </location>
</feature>
<dbReference type="InterPro" id="IPR010982">
    <property type="entry name" value="Lambda_DNA-bd_dom_sf"/>
</dbReference>